<proteinExistence type="predicted"/>
<sequence>MLRVVDRIGDEPGDVLVREPVVDRCSLTAGLHQPSEAQLGQMLRDGRPRLADERRKLVDRQLTVDQQPQQLHSRRVREHPEHLDGEQCLLVVESFMLHICIHVQIVEHPGLPRPH</sequence>
<comment type="caution">
    <text evidence="1">The sequence shown here is derived from an EMBL/GenBank/DDBJ whole genome shotgun (WGS) entry which is preliminary data.</text>
</comment>
<reference evidence="1" key="1">
    <citation type="submission" date="2016-10" db="EMBL/GenBank/DDBJ databases">
        <title>Sequence of Gallionella enrichment culture.</title>
        <authorList>
            <person name="Poehlein A."/>
            <person name="Muehling M."/>
            <person name="Daniel R."/>
        </authorList>
    </citation>
    <scope>NUCLEOTIDE SEQUENCE</scope>
</reference>
<dbReference type="AlphaFoldDB" id="A0A1J5QUT2"/>
<name>A0A1J5QUT2_9ZZZZ</name>
<dbReference type="EMBL" id="MLJW01000685">
    <property type="protein sequence ID" value="OIQ83631.1"/>
    <property type="molecule type" value="Genomic_DNA"/>
</dbReference>
<gene>
    <name evidence="1" type="ORF">GALL_345540</name>
</gene>
<accession>A0A1J5QUT2</accession>
<evidence type="ECO:0000313" key="1">
    <source>
        <dbReference type="EMBL" id="OIQ83631.1"/>
    </source>
</evidence>
<organism evidence="1">
    <name type="scientific">mine drainage metagenome</name>
    <dbReference type="NCBI Taxonomy" id="410659"/>
    <lineage>
        <taxon>unclassified sequences</taxon>
        <taxon>metagenomes</taxon>
        <taxon>ecological metagenomes</taxon>
    </lineage>
</organism>
<protein>
    <submittedName>
        <fullName evidence="1">Uncharacterized protein</fullName>
    </submittedName>
</protein>